<dbReference type="RefSeq" id="WP_015423970.1">
    <property type="nucleotide sequence ID" value="NC_020449.1"/>
</dbReference>
<accession>B0VF57</accession>
<evidence type="ECO:0000313" key="2">
    <source>
        <dbReference type="Proteomes" id="UP000002019"/>
    </source>
</evidence>
<sequence>MPNLFKIDFIQGKTDASDYNQVKHSLEDTATNRAIISLSVSADKLQSVSNYSREPKRLVFECFPTTWIEENILSGNNEHERYISHFEVRVYRDNSLFFTGIIDTSQLSFDVSSGVLKITCYDKIKLLSLFSDLTHYYSLTAGYLPQWILGYFIQDIEQKIPISIPYSNQFTLPTLNISSGSAMTIAHIDFDDLIQFPNPTGGWTYSYDSSGWPGPFCGFRIDTVVNRISFVFAYKKVIKATYPNPATTRYQGRYRGRIYKFFNNICPVVIEYDEKTDWVEDLASLENASNEFIGFYIENGISETTLYTGLVSVGLIDGRSYGSSHYIGHWVEAHFHGNLFPAMLFPGKAYENYNDEQTDNLKALQAMLMLYNATIFSDPEGRIVLKNKDAYTSAIIDIDADDVVSFVSKRGNPEKPEINCLDILAGDTTQLQGRIKDYLIDFHNSKWSCEATIDQLSKYNLSLQSKLRIQNKIYAITELERNYIDDEYKVKAWLL</sequence>
<name>B0VF57_CLOAI</name>
<dbReference type="KEGG" id="caci:CLOAM0200"/>
<keyword evidence="2" id="KW-1185">Reference proteome</keyword>
<proteinExistence type="predicted"/>
<gene>
    <name evidence="1" type="ordered locus">CLOAM0200</name>
</gene>
<reference evidence="1 2" key="1">
    <citation type="journal article" date="2008" name="J. Bacteriol.">
        <title>'Candidatus Cloacamonas acidaminovorans': genome sequence reconstruction provides a first glimpse of a new bacterial division.</title>
        <authorList>
            <person name="Pelletier E."/>
            <person name="Kreimeyer A."/>
            <person name="Bocs S."/>
            <person name="Rouy Z."/>
            <person name="Gyapay G."/>
            <person name="Chouari R."/>
            <person name="Riviere D."/>
            <person name="Ganesan A."/>
            <person name="Daegelen P."/>
            <person name="Sghir A."/>
            <person name="Cohen G.N."/>
            <person name="Medigue C."/>
            <person name="Weissenbach J."/>
            <person name="Le Paslier D."/>
        </authorList>
    </citation>
    <scope>NUCLEOTIDE SEQUENCE [LARGE SCALE GENOMIC DNA]</scope>
    <source>
        <strain evidence="2">Evry</strain>
    </source>
</reference>
<dbReference type="HOGENOM" id="CLU_550637_0_0_0"/>
<dbReference type="AlphaFoldDB" id="B0VF57"/>
<dbReference type="EMBL" id="CU466930">
    <property type="protein sequence ID" value="CAO80109.1"/>
    <property type="molecule type" value="Genomic_DNA"/>
</dbReference>
<evidence type="ECO:0000313" key="1">
    <source>
        <dbReference type="EMBL" id="CAO80109.1"/>
    </source>
</evidence>
<dbReference type="STRING" id="459349.CLOAM0200"/>
<organism evidence="1 2">
    <name type="scientific">Cloacimonas acidaminovorans (strain Evry)</name>
    <dbReference type="NCBI Taxonomy" id="459349"/>
    <lineage>
        <taxon>Bacteria</taxon>
        <taxon>Pseudomonadati</taxon>
        <taxon>Candidatus Cloacimonadota</taxon>
        <taxon>Candidatus Cloacimonadia</taxon>
        <taxon>Candidatus Cloacimonadales</taxon>
        <taxon>Candidatus Cloacimonadaceae</taxon>
        <taxon>Candidatus Cloacimonas</taxon>
    </lineage>
</organism>
<protein>
    <submittedName>
        <fullName evidence="1">Uncharacterized protein</fullName>
    </submittedName>
</protein>
<dbReference type="Proteomes" id="UP000002019">
    <property type="component" value="Chromosome"/>
</dbReference>